<reference evidence="5 6" key="1">
    <citation type="submission" date="2015-01" db="EMBL/GenBank/DDBJ databases">
        <title>The Genome Sequence of Ochroconis gallopava CBS43764.</title>
        <authorList>
            <consortium name="The Broad Institute Genomics Platform"/>
            <person name="Cuomo C."/>
            <person name="de Hoog S."/>
            <person name="Gorbushina A."/>
            <person name="Stielow B."/>
            <person name="Teixiera M."/>
            <person name="Abouelleil A."/>
            <person name="Chapman S.B."/>
            <person name="Priest M."/>
            <person name="Young S.K."/>
            <person name="Wortman J."/>
            <person name="Nusbaum C."/>
            <person name="Birren B."/>
        </authorList>
    </citation>
    <scope>NUCLEOTIDE SEQUENCE [LARGE SCALE GENOMIC DNA]</scope>
    <source>
        <strain evidence="5 6">CBS 43764</strain>
    </source>
</reference>
<dbReference type="PANTHER" id="PTHR13710:SF154">
    <property type="entry name" value="RECQ HELICASE, PUTATIVE (AFU_ORTHOLOGUE AFUA_6G14720)-RELATED"/>
    <property type="match status" value="1"/>
</dbReference>
<accession>A0A0D2AIJ3</accession>
<dbReference type="GO" id="GO:0005737">
    <property type="term" value="C:cytoplasm"/>
    <property type="evidence" value="ECO:0007669"/>
    <property type="project" value="TreeGrafter"/>
</dbReference>
<dbReference type="GO" id="GO:0000724">
    <property type="term" value="P:double-strand break repair via homologous recombination"/>
    <property type="evidence" value="ECO:0007669"/>
    <property type="project" value="TreeGrafter"/>
</dbReference>
<dbReference type="Pfam" id="PF00271">
    <property type="entry name" value="Helicase_C"/>
    <property type="match status" value="1"/>
</dbReference>
<dbReference type="PROSITE" id="PS51194">
    <property type="entry name" value="HELICASE_CTER"/>
    <property type="match status" value="1"/>
</dbReference>
<dbReference type="GO" id="GO:0005694">
    <property type="term" value="C:chromosome"/>
    <property type="evidence" value="ECO:0007669"/>
    <property type="project" value="TreeGrafter"/>
</dbReference>
<dbReference type="EMBL" id="KN847601">
    <property type="protein sequence ID" value="KIV98743.1"/>
    <property type="molecule type" value="Genomic_DNA"/>
</dbReference>
<dbReference type="GO" id="GO:0043138">
    <property type="term" value="F:3'-5' DNA helicase activity"/>
    <property type="evidence" value="ECO:0007669"/>
    <property type="project" value="UniProtKB-EC"/>
</dbReference>
<evidence type="ECO:0000256" key="3">
    <source>
        <dbReference type="ARBA" id="ARBA00034808"/>
    </source>
</evidence>
<evidence type="ECO:0000256" key="1">
    <source>
        <dbReference type="ARBA" id="ARBA00005446"/>
    </source>
</evidence>
<dbReference type="VEuPathDB" id="FungiDB:PV09_09495"/>
<evidence type="ECO:0000259" key="4">
    <source>
        <dbReference type="PROSITE" id="PS51194"/>
    </source>
</evidence>
<dbReference type="AlphaFoldDB" id="A0A0D2AIJ3"/>
<dbReference type="SUPFAM" id="SSF52540">
    <property type="entry name" value="P-loop containing nucleoside triphosphate hydrolases"/>
    <property type="match status" value="1"/>
</dbReference>
<dbReference type="HOGENOM" id="CLU_759111_0_0_1"/>
<dbReference type="PANTHER" id="PTHR13710">
    <property type="entry name" value="DNA HELICASE RECQ FAMILY MEMBER"/>
    <property type="match status" value="1"/>
</dbReference>
<dbReference type="STRING" id="253628.A0A0D2AIJ3"/>
<dbReference type="GO" id="GO:0009378">
    <property type="term" value="F:four-way junction helicase activity"/>
    <property type="evidence" value="ECO:0007669"/>
    <property type="project" value="TreeGrafter"/>
</dbReference>
<keyword evidence="6" id="KW-1185">Reference proteome</keyword>
<dbReference type="OrthoDB" id="3925403at2759"/>
<sequence>MCERTYNGIRPAVVSYLTLYYATKAAVGEAFGQFVNRQQAYGRLDRVVVDECHVVLDSRGGWRTEILELRQLVRLQTQLVYLTATLMPSEEREFIRCMGLPIKEKIQWFRAPTERKNVTYQVKCCTREEETQVLSGLVERKKKQYGKRGKIIVYCGTVDQTEALASELGAAVFHRNAGNKEYKSAVLHQLKGEDGQQVFTAINALGLGVDAPTIRVVIHVGQVRRLRDYSQESGRAGRDRAKSEAIILNTAKIKARSNWMDDGLRQYVWSGRCRRMVLSEFMDGIERGPCEEGEQACDICGGADDIKELAQVRTGGELEVMDAGVSPSLRFEFQREMQQRRVIEAIDRESRRDEMEEVDKLRRLM</sequence>
<dbReference type="RefSeq" id="XP_016208613.1">
    <property type="nucleotide sequence ID" value="XM_016363560.1"/>
</dbReference>
<dbReference type="GeneID" id="27317468"/>
<protein>
    <recommendedName>
        <fullName evidence="3">DNA 3'-5' helicase</fullName>
        <ecNumber evidence="3">5.6.2.4</ecNumber>
    </recommendedName>
</protein>
<dbReference type="InterPro" id="IPR027417">
    <property type="entry name" value="P-loop_NTPase"/>
</dbReference>
<dbReference type="Proteomes" id="UP000053259">
    <property type="component" value="Unassembled WGS sequence"/>
</dbReference>
<dbReference type="Gene3D" id="3.40.50.300">
    <property type="entry name" value="P-loop containing nucleotide triphosphate hydrolases"/>
    <property type="match status" value="2"/>
</dbReference>
<dbReference type="SMART" id="SM00490">
    <property type="entry name" value="HELICc"/>
    <property type="match status" value="1"/>
</dbReference>
<dbReference type="InParanoid" id="A0A0D2AIJ3"/>
<evidence type="ECO:0000256" key="2">
    <source>
        <dbReference type="ARBA" id="ARBA00034617"/>
    </source>
</evidence>
<organism evidence="5 6">
    <name type="scientific">Verruconis gallopava</name>
    <dbReference type="NCBI Taxonomy" id="253628"/>
    <lineage>
        <taxon>Eukaryota</taxon>
        <taxon>Fungi</taxon>
        <taxon>Dikarya</taxon>
        <taxon>Ascomycota</taxon>
        <taxon>Pezizomycotina</taxon>
        <taxon>Dothideomycetes</taxon>
        <taxon>Pleosporomycetidae</taxon>
        <taxon>Venturiales</taxon>
        <taxon>Sympoventuriaceae</taxon>
        <taxon>Verruconis</taxon>
    </lineage>
</organism>
<comment type="similarity">
    <text evidence="1">Belongs to the helicase family. RecQ subfamily.</text>
</comment>
<feature type="domain" description="Helicase C-terminal" evidence="4">
    <location>
        <begin position="129"/>
        <end position="296"/>
    </location>
</feature>
<evidence type="ECO:0000313" key="5">
    <source>
        <dbReference type="EMBL" id="KIV98743.1"/>
    </source>
</evidence>
<gene>
    <name evidence="5" type="ORF">PV09_09495</name>
</gene>
<evidence type="ECO:0000313" key="6">
    <source>
        <dbReference type="Proteomes" id="UP000053259"/>
    </source>
</evidence>
<dbReference type="InterPro" id="IPR001650">
    <property type="entry name" value="Helicase_C-like"/>
</dbReference>
<proteinExistence type="inferred from homology"/>
<name>A0A0D2AIJ3_9PEZI</name>
<comment type="catalytic activity">
    <reaction evidence="2">
        <text>Couples ATP hydrolysis with the unwinding of duplex DNA by translocating in the 3'-5' direction.</text>
        <dbReference type="EC" id="5.6.2.4"/>
    </reaction>
</comment>
<dbReference type="EC" id="5.6.2.4" evidence="3"/>